<evidence type="ECO:0000313" key="1">
    <source>
        <dbReference type="EMBL" id="GFG30270.1"/>
    </source>
</evidence>
<dbReference type="InterPro" id="IPR036397">
    <property type="entry name" value="RNaseH_sf"/>
</dbReference>
<evidence type="ECO:0000313" key="2">
    <source>
        <dbReference type="Proteomes" id="UP000502823"/>
    </source>
</evidence>
<accession>A0A6L2PFL9</accession>
<dbReference type="EMBL" id="BLKM01010449">
    <property type="protein sequence ID" value="GFG30270.1"/>
    <property type="molecule type" value="Genomic_DNA"/>
</dbReference>
<dbReference type="OrthoDB" id="10203670at2759"/>
<dbReference type="Proteomes" id="UP000502823">
    <property type="component" value="Unassembled WGS sequence"/>
</dbReference>
<proteinExistence type="predicted"/>
<dbReference type="Gene3D" id="3.30.420.10">
    <property type="entry name" value="Ribonuclease H-like superfamily/Ribonuclease H"/>
    <property type="match status" value="1"/>
</dbReference>
<name>A0A6L2PFL9_COPFO</name>
<organism evidence="1 2">
    <name type="scientific">Coptotermes formosanus</name>
    <name type="common">Formosan subterranean termite</name>
    <dbReference type="NCBI Taxonomy" id="36987"/>
    <lineage>
        <taxon>Eukaryota</taxon>
        <taxon>Metazoa</taxon>
        <taxon>Ecdysozoa</taxon>
        <taxon>Arthropoda</taxon>
        <taxon>Hexapoda</taxon>
        <taxon>Insecta</taxon>
        <taxon>Pterygota</taxon>
        <taxon>Neoptera</taxon>
        <taxon>Polyneoptera</taxon>
        <taxon>Dictyoptera</taxon>
        <taxon>Blattodea</taxon>
        <taxon>Blattoidea</taxon>
        <taxon>Termitoidae</taxon>
        <taxon>Rhinotermitidae</taxon>
        <taxon>Coptotermes</taxon>
    </lineage>
</organism>
<dbReference type="GO" id="GO:0003676">
    <property type="term" value="F:nucleic acid binding"/>
    <property type="evidence" value="ECO:0007669"/>
    <property type="project" value="InterPro"/>
</dbReference>
<dbReference type="AlphaFoldDB" id="A0A6L2PFL9"/>
<dbReference type="InParanoid" id="A0A6L2PFL9"/>
<comment type="caution">
    <text evidence="1">The sequence shown here is derived from an EMBL/GenBank/DDBJ whole genome shotgun (WGS) entry which is preliminary data.</text>
</comment>
<reference evidence="2" key="1">
    <citation type="submission" date="2020-01" db="EMBL/GenBank/DDBJ databases">
        <title>Draft genome sequence of the Termite Coptotermes fromosanus.</title>
        <authorList>
            <person name="Itakura S."/>
            <person name="Yosikawa Y."/>
            <person name="Umezawa K."/>
        </authorList>
    </citation>
    <scope>NUCLEOTIDE SEQUENCE [LARGE SCALE GENOMIC DNA]</scope>
</reference>
<protein>
    <submittedName>
        <fullName evidence="1">Uncharacterized protein</fullName>
    </submittedName>
</protein>
<keyword evidence="2" id="KW-1185">Reference proteome</keyword>
<gene>
    <name evidence="1" type="ORF">Cfor_04429</name>
</gene>
<sequence>MKEELCGHLQDSNEEVERTIRTWMKKQSLEFFHNSFEKLVHCWQKCVWRMVVIMWRSKCE</sequence>